<feature type="transmembrane region" description="Helical" evidence="10">
    <location>
        <begin position="284"/>
        <end position="308"/>
    </location>
</feature>
<keyword evidence="5 9" id="KW-0812">Transmembrane</keyword>
<reference evidence="12" key="1">
    <citation type="submission" date="2018-11" db="EMBL/GenBank/DDBJ databases">
        <title>Proposal to divide the Flavobacteriaceae and reorganize its genera based on Amino Acid Identity values calculated from whole genome sequences.</title>
        <authorList>
            <person name="Nicholson A.C."/>
            <person name="Gulvik C.A."/>
            <person name="Whitney A.M."/>
            <person name="Humrighouse B.W."/>
            <person name="Bell M."/>
            <person name="Holmes B."/>
            <person name="Steigerwalt A.B."/>
            <person name="Villarma A."/>
            <person name="Sheth M."/>
            <person name="Batra D."/>
            <person name="Pryor J."/>
            <person name="Bernardet J.-F."/>
            <person name="Hugo C."/>
            <person name="Kampfer P."/>
            <person name="Newman J.D."/>
            <person name="McQuiston J.R."/>
        </authorList>
    </citation>
    <scope>NUCLEOTIDE SEQUENCE [LARGE SCALE GENOMIC DNA]</scope>
    <source>
        <strain evidence="12">H4753</strain>
    </source>
</reference>
<feature type="transmembrane region" description="Helical" evidence="10">
    <location>
        <begin position="42"/>
        <end position="62"/>
    </location>
</feature>
<gene>
    <name evidence="11" type="primary">arsB</name>
    <name evidence="11" type="ORF">EIH08_04805</name>
</gene>
<feature type="transmembrane region" description="Helical" evidence="10">
    <location>
        <begin position="139"/>
        <end position="161"/>
    </location>
</feature>
<comment type="subcellular location">
    <subcellularLocation>
        <location evidence="1 9">Cell membrane</location>
        <topology evidence="1 9">Multi-pass membrane protein</topology>
    </subcellularLocation>
</comment>
<dbReference type="FunFam" id="1.20.1530.20:FF:000009">
    <property type="entry name" value="Arsenite transporter, ACR3 family"/>
    <property type="match status" value="1"/>
</dbReference>
<proteinExistence type="inferred from homology"/>
<dbReference type="NCBIfam" id="TIGR00832">
    <property type="entry name" value="acr3"/>
    <property type="match status" value="1"/>
</dbReference>
<evidence type="ECO:0000313" key="12">
    <source>
        <dbReference type="Proteomes" id="UP000282297"/>
    </source>
</evidence>
<dbReference type="GO" id="GO:0046685">
    <property type="term" value="P:response to arsenic-containing substance"/>
    <property type="evidence" value="ECO:0007669"/>
    <property type="project" value="UniProtKB-KW"/>
</dbReference>
<feature type="transmembrane region" description="Helical" evidence="10">
    <location>
        <begin position="217"/>
        <end position="239"/>
    </location>
</feature>
<feature type="transmembrane region" description="Helical" evidence="10">
    <location>
        <begin position="83"/>
        <end position="102"/>
    </location>
</feature>
<name>A0A3G8WIL9_9FLAO</name>
<dbReference type="GO" id="GO:0015297">
    <property type="term" value="F:antiporter activity"/>
    <property type="evidence" value="ECO:0007669"/>
    <property type="project" value="UniProtKB-UniRule"/>
</dbReference>
<comment type="similarity">
    <text evidence="2 9">Belongs to the arsenical resistance-3 (ACR3) (TC 2.A.59) family.</text>
</comment>
<dbReference type="InterPro" id="IPR038770">
    <property type="entry name" value="Na+/solute_symporter_sf"/>
</dbReference>
<dbReference type="GO" id="GO:0005886">
    <property type="term" value="C:plasma membrane"/>
    <property type="evidence" value="ECO:0007669"/>
    <property type="project" value="UniProtKB-SubCell"/>
</dbReference>
<evidence type="ECO:0000256" key="9">
    <source>
        <dbReference type="PIRNR" id="PIRNR005508"/>
    </source>
</evidence>
<dbReference type="RefSeq" id="WP_124784348.1">
    <property type="nucleotide sequence ID" value="NZ_CP034171.1"/>
</dbReference>
<dbReference type="InterPro" id="IPR004706">
    <property type="entry name" value="Arsenical-R_Acr3"/>
</dbReference>
<keyword evidence="6" id="KW-0059">Arsenical resistance</keyword>
<evidence type="ECO:0000256" key="5">
    <source>
        <dbReference type="ARBA" id="ARBA00022692"/>
    </source>
</evidence>
<evidence type="ECO:0000313" key="11">
    <source>
        <dbReference type="EMBL" id="AZI20128.1"/>
    </source>
</evidence>
<dbReference type="PIRSF" id="PIRSF005508">
    <property type="entry name" value="Acr3"/>
    <property type="match status" value="1"/>
</dbReference>
<dbReference type="PANTHER" id="PTHR43057">
    <property type="entry name" value="ARSENITE EFFLUX TRANSPORTER"/>
    <property type="match status" value="1"/>
</dbReference>
<evidence type="ECO:0000256" key="7">
    <source>
        <dbReference type="ARBA" id="ARBA00022989"/>
    </source>
</evidence>
<dbReference type="Proteomes" id="UP000282297">
    <property type="component" value="Chromosome"/>
</dbReference>
<keyword evidence="8 9" id="KW-0472">Membrane</keyword>
<dbReference type="Gene3D" id="1.20.1530.20">
    <property type="match status" value="1"/>
</dbReference>
<evidence type="ECO:0000256" key="8">
    <source>
        <dbReference type="ARBA" id="ARBA00023136"/>
    </source>
</evidence>
<feature type="transmembrane region" description="Helical" evidence="10">
    <location>
        <begin position="12"/>
        <end position="30"/>
    </location>
</feature>
<feature type="transmembrane region" description="Helical" evidence="10">
    <location>
        <begin position="314"/>
        <end position="337"/>
    </location>
</feature>
<dbReference type="Pfam" id="PF01758">
    <property type="entry name" value="SBF"/>
    <property type="match status" value="1"/>
</dbReference>
<feature type="transmembrane region" description="Helical" evidence="10">
    <location>
        <begin position="251"/>
        <end position="272"/>
    </location>
</feature>
<evidence type="ECO:0000256" key="2">
    <source>
        <dbReference type="ARBA" id="ARBA00010110"/>
    </source>
</evidence>
<evidence type="ECO:0000256" key="4">
    <source>
        <dbReference type="ARBA" id="ARBA00022475"/>
    </source>
</evidence>
<dbReference type="EMBL" id="CP034171">
    <property type="protein sequence ID" value="AZI20128.1"/>
    <property type="molecule type" value="Genomic_DNA"/>
</dbReference>
<feature type="transmembrane region" description="Helical" evidence="10">
    <location>
        <begin position="108"/>
        <end position="127"/>
    </location>
</feature>
<keyword evidence="4 9" id="KW-1003">Cell membrane</keyword>
<dbReference type="PANTHER" id="PTHR43057:SF1">
    <property type="entry name" value="ARSENICAL-RESISTANCE PROTEIN 3"/>
    <property type="match status" value="1"/>
</dbReference>
<dbReference type="GO" id="GO:0015105">
    <property type="term" value="F:arsenite transmembrane transporter activity"/>
    <property type="evidence" value="ECO:0007669"/>
    <property type="project" value="TreeGrafter"/>
</dbReference>
<keyword evidence="7 9" id="KW-1133">Transmembrane helix</keyword>
<protein>
    <submittedName>
        <fullName evidence="11">ACR3 family arsenite efflux transporter</fullName>
    </submittedName>
</protein>
<accession>A0A3G8WIL9</accession>
<evidence type="ECO:0000256" key="10">
    <source>
        <dbReference type="SAM" id="Phobius"/>
    </source>
</evidence>
<keyword evidence="3 9" id="KW-0813">Transport</keyword>
<dbReference type="GO" id="GO:0015104">
    <property type="term" value="F:antimonite transmembrane transporter activity"/>
    <property type="evidence" value="ECO:0007669"/>
    <property type="project" value="TreeGrafter"/>
</dbReference>
<evidence type="ECO:0000256" key="6">
    <source>
        <dbReference type="ARBA" id="ARBA00022849"/>
    </source>
</evidence>
<organism evidence="11 12">
    <name type="scientific">Chryseobacterium taklimakanense</name>
    <dbReference type="NCBI Taxonomy" id="536441"/>
    <lineage>
        <taxon>Bacteria</taxon>
        <taxon>Pseudomonadati</taxon>
        <taxon>Bacteroidota</taxon>
        <taxon>Flavobacteriia</taxon>
        <taxon>Flavobacteriales</taxon>
        <taxon>Weeksellaceae</taxon>
        <taxon>Chryseobacterium group</taxon>
        <taxon>Chryseobacterium</taxon>
    </lineage>
</organism>
<feature type="transmembrane region" description="Helical" evidence="10">
    <location>
        <begin position="186"/>
        <end position="205"/>
    </location>
</feature>
<dbReference type="AlphaFoldDB" id="A0A3G8WIL9"/>
<evidence type="ECO:0000256" key="1">
    <source>
        <dbReference type="ARBA" id="ARBA00004651"/>
    </source>
</evidence>
<evidence type="ECO:0000256" key="3">
    <source>
        <dbReference type="ARBA" id="ARBA00022448"/>
    </source>
</evidence>
<dbReference type="InterPro" id="IPR002657">
    <property type="entry name" value="BilAc:Na_symport/Acr3"/>
</dbReference>
<sequence length="346" mass="39314">MKPKLKFLDRYLTLWIFLAMIFGVTLGYFFPNIKEINEKLSVGSTNILLAIGLILMMYPPLAKVDYSLLPKAFSDKKAMSLSLFLNWIIGPVLMFVLAIIFLRNEPDYMVGLILIGLARCIAMVIVWNDLAKGNREYGALLIALNSIFQVINYSFYAWLFINVLPQKLGFGNFNVQVPMKDVAESVLIYLGIPFLLGFLSRYFLIRQKGKNWFERKFVPFISPFTLYALLFTIVLMFSLKGDKILELPFDVIKIAVPLIIYFMLMFFVSFFIGKSMKIPYDKNASIAFTATGNNFELAIAVAIAVFGIHSPQAFAGVIGPLVEVPVLILLVKISLYLKSKYYKNEN</sequence>